<evidence type="ECO:0000313" key="2">
    <source>
        <dbReference type="Proteomes" id="UP000013776"/>
    </source>
</evidence>
<dbReference type="VEuPathDB" id="FungiDB:TAPDE_004227"/>
<evidence type="ECO:0000313" key="1">
    <source>
        <dbReference type="EMBL" id="CCG83894.1"/>
    </source>
</evidence>
<gene>
    <name evidence="1" type="ORF">TAPDE_004227</name>
</gene>
<name>R4XKQ0_TAPDE</name>
<comment type="caution">
    <text evidence="1">The sequence shown here is derived from an EMBL/GenBank/DDBJ whole genome shotgun (WGS) entry which is preliminary data.</text>
</comment>
<proteinExistence type="predicted"/>
<protein>
    <submittedName>
        <fullName evidence="1">Uncharacterized protein</fullName>
    </submittedName>
</protein>
<sequence>MTMYRQKGRPALPPKPAFLSKTLRHVKEGHARYTNCAIALGLANFHELSFVTGELLNLECTPIESDFPAWGIATRSNKADTERGLVPLEYLQLLDEYRSSIGSGSDALSPIIDVESLISDDIDFSCRSPSQVTHLDNNKETESVQSTIISRPDYLKLLGGRELNRFSKFVRTGVEV</sequence>
<dbReference type="AlphaFoldDB" id="R4XKQ0"/>
<reference evidence="1 2" key="1">
    <citation type="journal article" date="2013" name="MBio">
        <title>Genome sequencing of the plant pathogen Taphrina deformans, the causal agent of peach leaf curl.</title>
        <authorList>
            <person name="Cisse O.H."/>
            <person name="Almeida J.M.G.C.F."/>
            <person name="Fonseca A."/>
            <person name="Kumar A.A."/>
            <person name="Salojaervi J."/>
            <person name="Overmyer K."/>
            <person name="Hauser P.M."/>
            <person name="Pagni M."/>
        </authorList>
    </citation>
    <scope>NUCLEOTIDE SEQUENCE [LARGE SCALE GENOMIC DNA]</scope>
    <source>
        <strain evidence="2">PYCC 5710 / ATCC 11124 / CBS 356.35 / IMI 108563 / JCM 9778 / NBRC 8474</strain>
    </source>
</reference>
<organism evidence="1 2">
    <name type="scientific">Taphrina deformans (strain PYCC 5710 / ATCC 11124 / CBS 356.35 / IMI 108563 / JCM 9778 / NBRC 8474)</name>
    <name type="common">Peach leaf curl fungus</name>
    <name type="synonym">Lalaria deformans</name>
    <dbReference type="NCBI Taxonomy" id="1097556"/>
    <lineage>
        <taxon>Eukaryota</taxon>
        <taxon>Fungi</taxon>
        <taxon>Dikarya</taxon>
        <taxon>Ascomycota</taxon>
        <taxon>Taphrinomycotina</taxon>
        <taxon>Taphrinomycetes</taxon>
        <taxon>Taphrinales</taxon>
        <taxon>Taphrinaceae</taxon>
        <taxon>Taphrina</taxon>
    </lineage>
</organism>
<accession>R4XKQ0</accession>
<keyword evidence="2" id="KW-1185">Reference proteome</keyword>
<dbReference type="EMBL" id="CAHR02000187">
    <property type="protein sequence ID" value="CCG83894.1"/>
    <property type="molecule type" value="Genomic_DNA"/>
</dbReference>
<dbReference type="Proteomes" id="UP000013776">
    <property type="component" value="Unassembled WGS sequence"/>
</dbReference>